<evidence type="ECO:0000256" key="4">
    <source>
        <dbReference type="ARBA" id="ARBA00009567"/>
    </source>
</evidence>
<keyword evidence="7" id="KW-0819">tRNA processing</keyword>
<gene>
    <name evidence="9" type="ORF">ANCDUO_10668</name>
</gene>
<evidence type="ECO:0000313" key="10">
    <source>
        <dbReference type="Proteomes" id="UP000054047"/>
    </source>
</evidence>
<evidence type="ECO:0000256" key="2">
    <source>
        <dbReference type="ARBA" id="ARBA00004496"/>
    </source>
</evidence>
<dbReference type="GO" id="GO:0005829">
    <property type="term" value="C:cytosol"/>
    <property type="evidence" value="ECO:0007669"/>
    <property type="project" value="TreeGrafter"/>
</dbReference>
<name>A0A0C2CQR1_9BILA</name>
<evidence type="ECO:0000256" key="8">
    <source>
        <dbReference type="ARBA" id="ARBA00023242"/>
    </source>
</evidence>
<protein>
    <recommendedName>
        <fullName evidence="5">Elongator complex protein 5</fullName>
    </recommendedName>
</protein>
<sequence length="174" mass="19791">KFPVLTICCEASMNEEEFKRFLSAADTTVKVQMREGQCVADTVIYKRNGKCTNSSETFTIGKDLRILSTKYVQSEPSHVDPQTTNTEESFDMELKLRVSFTAVQVFRYVTITFKEKELIAKKQLGLPFTSVTKQSELVTLRMADRKVRVGGQIIYTPDKEDDLDDSDPDDDLNL</sequence>
<dbReference type="OrthoDB" id="5829461at2759"/>
<dbReference type="GO" id="GO:0033588">
    <property type="term" value="C:elongator holoenzyme complex"/>
    <property type="evidence" value="ECO:0007669"/>
    <property type="project" value="InterPro"/>
</dbReference>
<evidence type="ECO:0000256" key="5">
    <source>
        <dbReference type="ARBA" id="ARBA00020264"/>
    </source>
</evidence>
<evidence type="ECO:0000256" key="6">
    <source>
        <dbReference type="ARBA" id="ARBA00022490"/>
    </source>
</evidence>
<dbReference type="UniPathway" id="UPA00988"/>
<dbReference type="GO" id="GO:0000049">
    <property type="term" value="F:tRNA binding"/>
    <property type="evidence" value="ECO:0007669"/>
    <property type="project" value="TreeGrafter"/>
</dbReference>
<dbReference type="PANTHER" id="PTHR15641">
    <property type="entry name" value="ELONGATOR COMPLEX PROTEIN 5"/>
    <property type="match status" value="1"/>
</dbReference>
<evidence type="ECO:0000256" key="1">
    <source>
        <dbReference type="ARBA" id="ARBA00004123"/>
    </source>
</evidence>
<dbReference type="AlphaFoldDB" id="A0A0C2CQR1"/>
<dbReference type="GO" id="GO:0002098">
    <property type="term" value="P:tRNA wobble uridine modification"/>
    <property type="evidence" value="ECO:0007669"/>
    <property type="project" value="InterPro"/>
</dbReference>
<dbReference type="Proteomes" id="UP000054047">
    <property type="component" value="Unassembled WGS sequence"/>
</dbReference>
<evidence type="ECO:0000256" key="7">
    <source>
        <dbReference type="ARBA" id="ARBA00022694"/>
    </source>
</evidence>
<evidence type="ECO:0000256" key="3">
    <source>
        <dbReference type="ARBA" id="ARBA00005043"/>
    </source>
</evidence>
<keyword evidence="8" id="KW-0539">Nucleus</keyword>
<keyword evidence="10" id="KW-1185">Reference proteome</keyword>
<feature type="non-terminal residue" evidence="9">
    <location>
        <position position="1"/>
    </location>
</feature>
<dbReference type="InterPro" id="IPR019519">
    <property type="entry name" value="Elp5"/>
</dbReference>
<organism evidence="9 10">
    <name type="scientific">Ancylostoma duodenale</name>
    <dbReference type="NCBI Taxonomy" id="51022"/>
    <lineage>
        <taxon>Eukaryota</taxon>
        <taxon>Metazoa</taxon>
        <taxon>Ecdysozoa</taxon>
        <taxon>Nematoda</taxon>
        <taxon>Chromadorea</taxon>
        <taxon>Rhabditida</taxon>
        <taxon>Rhabditina</taxon>
        <taxon>Rhabditomorpha</taxon>
        <taxon>Strongyloidea</taxon>
        <taxon>Ancylostomatidae</taxon>
        <taxon>Ancylostomatinae</taxon>
        <taxon>Ancylostoma</taxon>
    </lineage>
</organism>
<evidence type="ECO:0000313" key="9">
    <source>
        <dbReference type="EMBL" id="KIH59118.1"/>
    </source>
</evidence>
<dbReference type="EMBL" id="KN732317">
    <property type="protein sequence ID" value="KIH59118.1"/>
    <property type="molecule type" value="Genomic_DNA"/>
</dbReference>
<proteinExistence type="inferred from homology"/>
<accession>A0A0C2CQR1</accession>
<comment type="similarity">
    <text evidence="4">Belongs to the ELP5 family.</text>
</comment>
<comment type="subcellular location">
    <subcellularLocation>
        <location evidence="2">Cytoplasm</location>
    </subcellularLocation>
    <subcellularLocation>
        <location evidence="1">Nucleus</location>
    </subcellularLocation>
</comment>
<keyword evidence="6" id="KW-0963">Cytoplasm</keyword>
<reference evidence="9 10" key="1">
    <citation type="submission" date="2013-12" db="EMBL/GenBank/DDBJ databases">
        <title>Draft genome of the parsitic nematode Ancylostoma duodenale.</title>
        <authorList>
            <person name="Mitreva M."/>
        </authorList>
    </citation>
    <scope>NUCLEOTIDE SEQUENCE [LARGE SCALE GENOMIC DNA]</scope>
    <source>
        <strain evidence="9 10">Zhejiang</strain>
    </source>
</reference>
<dbReference type="PANTHER" id="PTHR15641:SF1">
    <property type="entry name" value="ELONGATOR COMPLEX PROTEIN 5"/>
    <property type="match status" value="1"/>
</dbReference>
<dbReference type="GO" id="GO:0005634">
    <property type="term" value="C:nucleus"/>
    <property type="evidence" value="ECO:0007669"/>
    <property type="project" value="UniProtKB-SubCell"/>
</dbReference>
<comment type="pathway">
    <text evidence="3">tRNA modification; 5-methoxycarbonylmethyl-2-thiouridine-tRNA biosynthesis.</text>
</comment>